<dbReference type="Pfam" id="PF02738">
    <property type="entry name" value="MoCoBD_1"/>
    <property type="match status" value="1"/>
</dbReference>
<dbReference type="Pfam" id="PF20256">
    <property type="entry name" value="MoCoBD_2"/>
    <property type="match status" value="1"/>
</dbReference>
<dbReference type="InterPro" id="IPR046867">
    <property type="entry name" value="AldOxase/xan_DH_MoCoBD2"/>
</dbReference>
<comment type="caution">
    <text evidence="2">The sequence shown here is derived from an EMBL/GenBank/DDBJ whole genome shotgun (WGS) entry which is preliminary data.</text>
</comment>
<dbReference type="SMART" id="SM01008">
    <property type="entry name" value="Ald_Xan_dh_C"/>
    <property type="match status" value="1"/>
</dbReference>
<protein>
    <submittedName>
        <fullName evidence="2">Xanthine dehydrogenase family protein molybdopterin-binding subunit</fullName>
    </submittedName>
</protein>
<dbReference type="InterPro" id="IPR000674">
    <property type="entry name" value="Ald_Oxase/Xan_DH_a/b"/>
</dbReference>
<name>A0A8J7RRS3_9HYPH</name>
<gene>
    <name evidence="2" type="ORF">J5Y06_19595</name>
</gene>
<dbReference type="PANTHER" id="PTHR11908:SF153">
    <property type="entry name" value="DEHYDROGENASE"/>
    <property type="match status" value="1"/>
</dbReference>
<evidence type="ECO:0000313" key="3">
    <source>
        <dbReference type="Proteomes" id="UP000666240"/>
    </source>
</evidence>
<dbReference type="Proteomes" id="UP000666240">
    <property type="component" value="Unassembled WGS sequence"/>
</dbReference>
<sequence>MSTSTTASSIGQPLSRIDGPAKVTGRAKYAAEHAADGLAYGWVVSSAIAKGKVKAIHEEAARAVPGVIEILTHKNRPHVAWFDRSYRDQVAPPGEPFRALYDDEIKFSFQPLALVLAKTLEAARAAAALLRIDYIQEEPNTDFENSLEKAYVPPKKRSGIPAPASRGDAQKALDEAHLKVTADYASAAHHHNPMEMHATTVIYGSDGALTVYDKTQGSQNVKSYLVGVFGLANDKVTVRNPYVGGAFGSGLRPHYQVYLATMAALYLKRSARVTLTRQQMVSHVRRPETFQSMALGASEAGGLQSIINSAVTATSTFEDYQENVVNWGVGAYRCADAAADYKLVALDTPTPGDMRAPGAATGMTLFECAMDELSYAVGVDPLQLRLLNYAEVDPISGNPFTSKALREAYDIGAERFGWGKRPSEPRAMRDGNELTGWGMATGMWDATFQKTSARARISANGGLEVATAASDIGTGTYTIIAQVASETLGLPTANIDVKIGDSDLPASPIEGGSWMAASSSAAVQLACQSLGTRLFEAAQDLDGSPFKDIKFEAVSFNDGRIIAKDDPSRFLSITDIMKRADLPSLEVVETAGPGLSGMVSQVKKARATHSAIFAEVKVDDELGVVRVTRIVVAVAAGRILNPKTARSQIMGGVVMGMGMALHEESMMDTRFGRPMNHNFAEYHIPVNADIHGIDVIFVEEEDKEVSPLGVKGLGEIGIVGTAAAIASAVFHATGTRVRKFPITLDKLI</sequence>
<dbReference type="InterPro" id="IPR036856">
    <property type="entry name" value="Ald_Oxase/Xan_DH_a/b_sf"/>
</dbReference>
<dbReference type="AlphaFoldDB" id="A0A8J7RRS3"/>
<dbReference type="SUPFAM" id="SSF56003">
    <property type="entry name" value="Molybdenum cofactor-binding domain"/>
    <property type="match status" value="1"/>
</dbReference>
<organism evidence="2 3">
    <name type="scientific">Tianweitania sediminis</name>
    <dbReference type="NCBI Taxonomy" id="1502156"/>
    <lineage>
        <taxon>Bacteria</taxon>
        <taxon>Pseudomonadati</taxon>
        <taxon>Pseudomonadota</taxon>
        <taxon>Alphaproteobacteria</taxon>
        <taxon>Hyphomicrobiales</taxon>
        <taxon>Phyllobacteriaceae</taxon>
        <taxon>Tianweitania</taxon>
    </lineage>
</organism>
<feature type="domain" description="Aldehyde oxidase/xanthine dehydrogenase a/b hammerhead" evidence="1">
    <location>
        <begin position="24"/>
        <end position="139"/>
    </location>
</feature>
<dbReference type="Gene3D" id="3.90.1170.50">
    <property type="entry name" value="Aldehyde oxidase/xanthine dehydrogenase, a/b hammerhead"/>
    <property type="match status" value="1"/>
</dbReference>
<reference evidence="2" key="1">
    <citation type="submission" date="2021-03" db="EMBL/GenBank/DDBJ databases">
        <title>Genome sequencing and assembly of Tianweitania sediminis.</title>
        <authorList>
            <person name="Chhetri G."/>
        </authorList>
    </citation>
    <scope>NUCLEOTIDE SEQUENCE</scope>
    <source>
        <strain evidence="2">Z8</strain>
    </source>
</reference>
<dbReference type="EMBL" id="JAGIYY010000009">
    <property type="protein sequence ID" value="MBP0440859.1"/>
    <property type="molecule type" value="Genomic_DNA"/>
</dbReference>
<evidence type="ECO:0000313" key="2">
    <source>
        <dbReference type="EMBL" id="MBP0440859.1"/>
    </source>
</evidence>
<accession>A0A8J7RRS3</accession>
<keyword evidence="3" id="KW-1185">Reference proteome</keyword>
<dbReference type="InterPro" id="IPR016208">
    <property type="entry name" value="Ald_Oxase/xanthine_DH-like"/>
</dbReference>
<dbReference type="Gene3D" id="3.30.365.10">
    <property type="entry name" value="Aldehyde oxidase/xanthine dehydrogenase, molybdopterin binding domain"/>
    <property type="match status" value="4"/>
</dbReference>
<dbReference type="SUPFAM" id="SSF54665">
    <property type="entry name" value="CO dehydrogenase molybdoprotein N-domain-like"/>
    <property type="match status" value="1"/>
</dbReference>
<proteinExistence type="predicted"/>
<dbReference type="PANTHER" id="PTHR11908">
    <property type="entry name" value="XANTHINE DEHYDROGENASE"/>
    <property type="match status" value="1"/>
</dbReference>
<dbReference type="GO" id="GO:0005506">
    <property type="term" value="F:iron ion binding"/>
    <property type="evidence" value="ECO:0007669"/>
    <property type="project" value="InterPro"/>
</dbReference>
<dbReference type="RefSeq" id="WP_209336882.1">
    <property type="nucleotide sequence ID" value="NZ_JAGIYY010000009.1"/>
</dbReference>
<dbReference type="Pfam" id="PF01315">
    <property type="entry name" value="Ald_Xan_dh_C"/>
    <property type="match status" value="1"/>
</dbReference>
<evidence type="ECO:0000259" key="1">
    <source>
        <dbReference type="SMART" id="SM01008"/>
    </source>
</evidence>
<dbReference type="GO" id="GO:0016491">
    <property type="term" value="F:oxidoreductase activity"/>
    <property type="evidence" value="ECO:0007669"/>
    <property type="project" value="InterPro"/>
</dbReference>
<dbReference type="InterPro" id="IPR037165">
    <property type="entry name" value="AldOxase/xan_DH_Mopterin-bd_sf"/>
</dbReference>
<dbReference type="InterPro" id="IPR008274">
    <property type="entry name" value="AldOxase/xan_DH_MoCoBD1"/>
</dbReference>